<dbReference type="InterPro" id="IPR036259">
    <property type="entry name" value="MFS_trans_sf"/>
</dbReference>
<evidence type="ECO:0000256" key="9">
    <source>
        <dbReference type="RuleBase" id="RU003346"/>
    </source>
</evidence>
<keyword evidence="4" id="KW-0762">Sugar transport</keyword>
<feature type="transmembrane region" description="Helical" evidence="11">
    <location>
        <begin position="323"/>
        <end position="347"/>
    </location>
</feature>
<feature type="transmembrane region" description="Helical" evidence="11">
    <location>
        <begin position="147"/>
        <end position="171"/>
    </location>
</feature>
<evidence type="ECO:0000256" key="3">
    <source>
        <dbReference type="ARBA" id="ARBA00022448"/>
    </source>
</evidence>
<evidence type="ECO:0000256" key="7">
    <source>
        <dbReference type="ARBA" id="ARBA00023136"/>
    </source>
</evidence>
<dbReference type="InterPro" id="IPR005828">
    <property type="entry name" value="MFS_sugar_transport-like"/>
</dbReference>
<dbReference type="NCBIfam" id="TIGR00879">
    <property type="entry name" value="SP"/>
    <property type="match status" value="1"/>
</dbReference>
<feature type="compositionally biased region" description="Polar residues" evidence="10">
    <location>
        <begin position="566"/>
        <end position="577"/>
    </location>
</feature>
<evidence type="ECO:0000256" key="2">
    <source>
        <dbReference type="ARBA" id="ARBA00010992"/>
    </source>
</evidence>
<feature type="transmembrane region" description="Helical" evidence="11">
    <location>
        <begin position="414"/>
        <end position="438"/>
    </location>
</feature>
<feature type="transmembrane region" description="Helical" evidence="11">
    <location>
        <begin position="238"/>
        <end position="259"/>
    </location>
</feature>
<name>A0A316UGW3_9BASI</name>
<feature type="transmembrane region" description="Helical" evidence="11">
    <location>
        <begin position="459"/>
        <end position="476"/>
    </location>
</feature>
<feature type="domain" description="Major facilitator superfamily (MFS) profile" evidence="12">
    <location>
        <begin position="64"/>
        <end position="510"/>
    </location>
</feature>
<gene>
    <name evidence="13" type="ORF">BCV69DRAFT_280783</name>
</gene>
<dbReference type="GO" id="GO:0005351">
    <property type="term" value="F:carbohydrate:proton symporter activity"/>
    <property type="evidence" value="ECO:0007669"/>
    <property type="project" value="TreeGrafter"/>
</dbReference>
<evidence type="ECO:0000256" key="1">
    <source>
        <dbReference type="ARBA" id="ARBA00004141"/>
    </source>
</evidence>
<dbReference type="Pfam" id="PF00083">
    <property type="entry name" value="Sugar_tr"/>
    <property type="match status" value="1"/>
</dbReference>
<dbReference type="GO" id="GO:0016020">
    <property type="term" value="C:membrane"/>
    <property type="evidence" value="ECO:0007669"/>
    <property type="project" value="UniProtKB-SubCell"/>
</dbReference>
<dbReference type="InterPro" id="IPR003663">
    <property type="entry name" value="Sugar/inositol_transpt"/>
</dbReference>
<keyword evidence="3 9" id="KW-0813">Transport</keyword>
<evidence type="ECO:0000256" key="10">
    <source>
        <dbReference type="SAM" id="MobiDB-lite"/>
    </source>
</evidence>
<proteinExistence type="inferred from homology"/>
<dbReference type="RefSeq" id="XP_025350333.1">
    <property type="nucleotide sequence ID" value="XM_025491733.1"/>
</dbReference>
<dbReference type="PANTHER" id="PTHR48022:SF5">
    <property type="entry name" value="ALPHA-GLUCOSIDES PERMEASE MPH2-RELATED"/>
    <property type="match status" value="1"/>
</dbReference>
<dbReference type="InterPro" id="IPR020846">
    <property type="entry name" value="MFS_dom"/>
</dbReference>
<evidence type="ECO:0000256" key="5">
    <source>
        <dbReference type="ARBA" id="ARBA00022692"/>
    </source>
</evidence>
<dbReference type="SUPFAM" id="SSF103473">
    <property type="entry name" value="MFS general substrate transporter"/>
    <property type="match status" value="1"/>
</dbReference>
<dbReference type="InterPro" id="IPR050360">
    <property type="entry name" value="MFS_Sugar_Transporters"/>
</dbReference>
<dbReference type="FunFam" id="1.20.1250.20:FF:000254">
    <property type="entry name" value="MAL31p Maltose permease"/>
    <property type="match status" value="1"/>
</dbReference>
<comment type="similarity">
    <text evidence="2 9">Belongs to the major facilitator superfamily. Sugar transporter (TC 2.A.1.1) family.</text>
</comment>
<evidence type="ECO:0000256" key="6">
    <source>
        <dbReference type="ARBA" id="ARBA00022989"/>
    </source>
</evidence>
<dbReference type="EMBL" id="KZ819322">
    <property type="protein sequence ID" value="PWN23173.1"/>
    <property type="molecule type" value="Genomic_DNA"/>
</dbReference>
<evidence type="ECO:0000256" key="4">
    <source>
        <dbReference type="ARBA" id="ARBA00022597"/>
    </source>
</evidence>
<evidence type="ECO:0000256" key="8">
    <source>
        <dbReference type="ARBA" id="ARBA00049119"/>
    </source>
</evidence>
<feature type="transmembrane region" description="Helical" evidence="11">
    <location>
        <begin position="488"/>
        <end position="506"/>
    </location>
</feature>
<evidence type="ECO:0000313" key="13">
    <source>
        <dbReference type="EMBL" id="PWN23173.1"/>
    </source>
</evidence>
<dbReference type="AlphaFoldDB" id="A0A316UGW3"/>
<feature type="transmembrane region" description="Helical" evidence="11">
    <location>
        <begin position="359"/>
        <end position="378"/>
    </location>
</feature>
<feature type="region of interest" description="Disordered" evidence="10">
    <location>
        <begin position="546"/>
        <end position="577"/>
    </location>
</feature>
<evidence type="ECO:0000256" key="11">
    <source>
        <dbReference type="SAM" id="Phobius"/>
    </source>
</evidence>
<dbReference type="Proteomes" id="UP000245942">
    <property type="component" value="Unassembled WGS sequence"/>
</dbReference>
<feature type="transmembrane region" description="Helical" evidence="11">
    <location>
        <begin position="385"/>
        <end position="408"/>
    </location>
</feature>
<comment type="subcellular location">
    <subcellularLocation>
        <location evidence="1">Membrane</location>
        <topology evidence="1">Multi-pass membrane protein</topology>
    </subcellularLocation>
</comment>
<organism evidence="13 14">
    <name type="scientific">Pseudomicrostroma glucosiphilum</name>
    <dbReference type="NCBI Taxonomy" id="1684307"/>
    <lineage>
        <taxon>Eukaryota</taxon>
        <taxon>Fungi</taxon>
        <taxon>Dikarya</taxon>
        <taxon>Basidiomycota</taxon>
        <taxon>Ustilaginomycotina</taxon>
        <taxon>Exobasidiomycetes</taxon>
        <taxon>Microstromatales</taxon>
        <taxon>Microstromatales incertae sedis</taxon>
        <taxon>Pseudomicrostroma</taxon>
    </lineage>
</organism>
<sequence length="577" mass="63641">MSSAQADLANATEVTRIDDKAQAKVASKIEDYDAMLHDAAQVTQEEQSVGIWETIRRHPYAIMWVMLFGLGLVQEGYDLMLLSSFYAQPAFTRRFGTCNAAGVCEISAPWQSGLNNGALVGEILGLQVVGVVSERFGYRKTMMVSSALMVAFIFIPFFATSLPVLLVGQILQGMPWGVFQTLTTTYAADIAPLQLRGVLTSYNNICWVMGQLLASGILRACLNAPGRWAYKIPYALQWVWPPIIIVACLFAPESPWWLVRQKRLAEAETSLRKLASTHAEFTHEAATAKINEMILTTELERETRAGARYFDCFKGTNLRRTEIGVMVYLAQVFGGAPLMGYSTYFFLQAGFSVNNSFNMTIGLFALGFVGTVLSWFAMSKFNRRLMFLFGLAVAVVILMVTGAVGAAAGDTPSGQWAIGAMLLLFTFFYDFTVGPVAYSLVAEVPSAQLRAKSVALSRNSYNLGGLIANAITPRMLNPDAWNWGAKSGFFWAGTACLWFLWCFFRLPDPTGRTYLELDALFEAKVPARKFRTTRLELFGAQQDKPVHASSSLEKISSAGHEKEEGNQTQTHTATYNA</sequence>
<keyword evidence="6 11" id="KW-1133">Transmembrane helix</keyword>
<comment type="catalytic activity">
    <reaction evidence="8">
        <text>myo-inositol(out) + H(+)(out) = myo-inositol(in) + H(+)(in)</text>
        <dbReference type="Rhea" id="RHEA:60364"/>
        <dbReference type="ChEBI" id="CHEBI:15378"/>
        <dbReference type="ChEBI" id="CHEBI:17268"/>
    </reaction>
</comment>
<dbReference type="OrthoDB" id="6612291at2759"/>
<keyword evidence="14" id="KW-1185">Reference proteome</keyword>
<dbReference type="PANTHER" id="PTHR48022">
    <property type="entry name" value="PLASTIDIC GLUCOSE TRANSPORTER 4"/>
    <property type="match status" value="1"/>
</dbReference>
<evidence type="ECO:0000313" key="14">
    <source>
        <dbReference type="Proteomes" id="UP000245942"/>
    </source>
</evidence>
<dbReference type="STRING" id="1684307.A0A316UGW3"/>
<protein>
    <submittedName>
        <fullName evidence="13">Putative maltose permease</fullName>
    </submittedName>
</protein>
<keyword evidence="7 11" id="KW-0472">Membrane</keyword>
<accession>A0A316UGW3</accession>
<dbReference type="Gene3D" id="1.20.1250.20">
    <property type="entry name" value="MFS general substrate transporter like domains"/>
    <property type="match status" value="1"/>
</dbReference>
<evidence type="ECO:0000259" key="12">
    <source>
        <dbReference type="PROSITE" id="PS50850"/>
    </source>
</evidence>
<keyword evidence="5 11" id="KW-0812">Transmembrane</keyword>
<dbReference type="PROSITE" id="PS50850">
    <property type="entry name" value="MFS"/>
    <property type="match status" value="1"/>
</dbReference>
<dbReference type="GeneID" id="37013467"/>
<reference evidence="13 14" key="1">
    <citation type="journal article" date="2018" name="Mol. Biol. Evol.">
        <title>Broad Genomic Sampling Reveals a Smut Pathogenic Ancestry of the Fungal Clade Ustilaginomycotina.</title>
        <authorList>
            <person name="Kijpornyongpan T."/>
            <person name="Mondo S.J."/>
            <person name="Barry K."/>
            <person name="Sandor L."/>
            <person name="Lee J."/>
            <person name="Lipzen A."/>
            <person name="Pangilinan J."/>
            <person name="LaButti K."/>
            <person name="Hainaut M."/>
            <person name="Henrissat B."/>
            <person name="Grigoriev I.V."/>
            <person name="Spatafora J.W."/>
            <person name="Aime M.C."/>
        </authorList>
    </citation>
    <scope>NUCLEOTIDE SEQUENCE [LARGE SCALE GENOMIC DNA]</scope>
    <source>
        <strain evidence="13 14">MCA 4718</strain>
    </source>
</reference>